<dbReference type="Proteomes" id="UP001597510">
    <property type="component" value="Unassembled WGS sequence"/>
</dbReference>
<keyword evidence="1" id="KW-0472">Membrane</keyword>
<reference evidence="5" key="1">
    <citation type="journal article" date="2019" name="Int. J. Syst. Evol. Microbiol.">
        <title>The Global Catalogue of Microorganisms (GCM) 10K type strain sequencing project: providing services to taxonomists for standard genome sequencing and annotation.</title>
        <authorList>
            <consortium name="The Broad Institute Genomics Platform"/>
            <consortium name="The Broad Institute Genome Sequencing Center for Infectious Disease"/>
            <person name="Wu L."/>
            <person name="Ma J."/>
        </authorList>
    </citation>
    <scope>NUCLEOTIDE SEQUENCE [LARGE SCALE GENOMIC DNA]</scope>
    <source>
        <strain evidence="5">KCTC 52344</strain>
    </source>
</reference>
<evidence type="ECO:0000313" key="4">
    <source>
        <dbReference type="EMBL" id="MFD2522612.1"/>
    </source>
</evidence>
<evidence type="ECO:0000259" key="3">
    <source>
        <dbReference type="Pfam" id="PF16344"/>
    </source>
</evidence>
<evidence type="ECO:0000256" key="1">
    <source>
        <dbReference type="SAM" id="Phobius"/>
    </source>
</evidence>
<keyword evidence="1" id="KW-0812">Transmembrane</keyword>
<protein>
    <submittedName>
        <fullName evidence="4">FecR family protein</fullName>
    </submittedName>
</protein>
<keyword evidence="1" id="KW-1133">Transmembrane helix</keyword>
<dbReference type="Gene3D" id="2.60.120.1440">
    <property type="match status" value="1"/>
</dbReference>
<proteinExistence type="predicted"/>
<dbReference type="InterPro" id="IPR012373">
    <property type="entry name" value="Ferrdict_sens_TM"/>
</dbReference>
<dbReference type="Gene3D" id="3.55.50.30">
    <property type="match status" value="1"/>
</dbReference>
<gene>
    <name evidence="4" type="ORF">ACFSR2_17070</name>
</gene>
<comment type="caution">
    <text evidence="4">The sequence shown here is derived from an EMBL/GenBank/DDBJ whole genome shotgun (WGS) entry which is preliminary data.</text>
</comment>
<dbReference type="PANTHER" id="PTHR30273">
    <property type="entry name" value="PERIPLASMIC SIGNAL SENSOR AND SIGMA FACTOR ACTIVATOR FECR-RELATED"/>
    <property type="match status" value="1"/>
</dbReference>
<dbReference type="InterPro" id="IPR032508">
    <property type="entry name" value="FecR_C"/>
</dbReference>
<dbReference type="InterPro" id="IPR006860">
    <property type="entry name" value="FecR"/>
</dbReference>
<keyword evidence="5" id="KW-1185">Reference proteome</keyword>
<name>A0ABW5JC59_9BACT</name>
<dbReference type="RefSeq" id="WP_340237613.1">
    <property type="nucleotide sequence ID" value="NZ_JBBEWC010000008.1"/>
</dbReference>
<sequence>MKSRKAFGKLLQKYLEGKCSESERQLVEQWYELIDEAPRQDYTEKEWEALEYKLWRKIESESFETADESIESSKLGFWRTYRTGIAASVALLIGAGVWWYLGNQDTNPATIATQPTQSEIAIQDNTSSKPIKIDLEDGSTVTLSPHSQLQYPNHFAANKREVQLRGEALFEVSKDPEKPFYVITNEVVTKVLGTSFYVRSVDATKKIEVEVITGKVSVYEKEKVNNENPGVVLTPNHKVTFFTVEKHFITGLVEKPLPQIKSISKKPETFEFDDAPIGEVLNKLERVYGIDIELENDKLSTCPLTADITQQPLYTKLDIICATINGKYEVKGTTILISGKGCE</sequence>
<evidence type="ECO:0000313" key="5">
    <source>
        <dbReference type="Proteomes" id="UP001597510"/>
    </source>
</evidence>
<organism evidence="4 5">
    <name type="scientific">Emticicia soli</name>
    <dbReference type="NCBI Taxonomy" id="2027878"/>
    <lineage>
        <taxon>Bacteria</taxon>
        <taxon>Pseudomonadati</taxon>
        <taxon>Bacteroidota</taxon>
        <taxon>Cytophagia</taxon>
        <taxon>Cytophagales</taxon>
        <taxon>Leadbetterellaceae</taxon>
        <taxon>Emticicia</taxon>
    </lineage>
</organism>
<accession>A0ABW5JC59</accession>
<evidence type="ECO:0000259" key="2">
    <source>
        <dbReference type="Pfam" id="PF04773"/>
    </source>
</evidence>
<dbReference type="PIRSF" id="PIRSF018266">
    <property type="entry name" value="FecR"/>
    <property type="match status" value="1"/>
</dbReference>
<dbReference type="EMBL" id="JBHULC010000021">
    <property type="protein sequence ID" value="MFD2522612.1"/>
    <property type="molecule type" value="Genomic_DNA"/>
</dbReference>
<feature type="domain" description="FecR protein" evidence="2">
    <location>
        <begin position="131"/>
        <end position="216"/>
    </location>
</feature>
<dbReference type="Pfam" id="PF04773">
    <property type="entry name" value="FecR"/>
    <property type="match status" value="1"/>
</dbReference>
<feature type="transmembrane region" description="Helical" evidence="1">
    <location>
        <begin position="83"/>
        <end position="101"/>
    </location>
</feature>
<feature type="domain" description="Protein FecR C-terminal" evidence="3">
    <location>
        <begin position="270"/>
        <end position="337"/>
    </location>
</feature>
<dbReference type="PANTHER" id="PTHR30273:SF2">
    <property type="entry name" value="PROTEIN FECR"/>
    <property type="match status" value="1"/>
</dbReference>
<dbReference type="Pfam" id="PF16344">
    <property type="entry name" value="FecR_C"/>
    <property type="match status" value="1"/>
</dbReference>